<dbReference type="InterPro" id="IPR036513">
    <property type="entry name" value="STAS_dom_sf"/>
</dbReference>
<evidence type="ECO:0000256" key="4">
    <source>
        <dbReference type="ARBA" id="ARBA00023136"/>
    </source>
</evidence>
<organism evidence="7 8">
    <name type="scientific">Roseateles amylovorans</name>
    <dbReference type="NCBI Taxonomy" id="2978473"/>
    <lineage>
        <taxon>Bacteria</taxon>
        <taxon>Pseudomonadati</taxon>
        <taxon>Pseudomonadota</taxon>
        <taxon>Betaproteobacteria</taxon>
        <taxon>Burkholderiales</taxon>
        <taxon>Sphaerotilaceae</taxon>
        <taxon>Roseateles</taxon>
    </lineage>
</organism>
<feature type="transmembrane region" description="Helical" evidence="5">
    <location>
        <begin position="196"/>
        <end position="216"/>
    </location>
</feature>
<feature type="transmembrane region" description="Helical" evidence="5">
    <location>
        <begin position="96"/>
        <end position="118"/>
    </location>
</feature>
<name>A0ABY6B460_9BURK</name>
<protein>
    <submittedName>
        <fullName evidence="7">SulP family inorganic anion transporter</fullName>
    </submittedName>
</protein>
<dbReference type="PROSITE" id="PS50801">
    <property type="entry name" value="STAS"/>
    <property type="match status" value="1"/>
</dbReference>
<feature type="transmembrane region" description="Helical" evidence="5">
    <location>
        <begin position="20"/>
        <end position="40"/>
    </location>
</feature>
<keyword evidence="3 5" id="KW-1133">Transmembrane helix</keyword>
<accession>A0ABY6B460</accession>
<dbReference type="InterPro" id="IPR011547">
    <property type="entry name" value="SLC26A/SulP_dom"/>
</dbReference>
<sequence length="547" mass="57652">MPVSAAAVRLYVRDALRDDLIAAVVVSVLLIPQSLAYAMLAGLPPQVGLYASLLPPLMYAALGSSPFLNIGPVAVLALMILQTLQLAPAGVSPSEAALVLSAEVGLLLAAAALLRLHALAALLSVPVLHGFETGATLAIAASQLPVLLGSSAGGATLPELWQSAAAHGFDWRGTSAAFGVAALAALILVRRLPKGMASRLAPLVVLLAAIALTWWWDPLGLSRVGTLPPLALSFTPPRLDPALWTALLPGAALIALLGYVSSLAVAESLARRVGQRVDARRELMGLAGANLAAALSGGMPSAASFSRSVLMSDAGSRTRMTGVFVAGLMGLALMTLSPVLAWCPKPVLAASIMVAVLSGLKFGPYRDAWHYDRTEALLMWAVTLLVLGVSITAALGLGVLGAIALLLQRSARPHVALIGRIPGTEHYRNVERYQVLLDPEVLSLRIDESLLFLNGRSLADVVQAHLDSHPQTRRVLLQMSPVNSIDFSGLSALKELHETLARQGRRLDLSEVKGPVLDRLKAGGWTEWFQGRLFLSHHQGMQDHHGQ</sequence>
<dbReference type="Pfam" id="PF00916">
    <property type="entry name" value="Sulfate_transp"/>
    <property type="match status" value="1"/>
</dbReference>
<dbReference type="SUPFAM" id="SSF52091">
    <property type="entry name" value="SpoIIaa-like"/>
    <property type="match status" value="1"/>
</dbReference>
<evidence type="ECO:0000259" key="6">
    <source>
        <dbReference type="PROSITE" id="PS50801"/>
    </source>
</evidence>
<dbReference type="Gene3D" id="3.30.750.24">
    <property type="entry name" value="STAS domain"/>
    <property type="match status" value="1"/>
</dbReference>
<feature type="transmembrane region" description="Helical" evidence="5">
    <location>
        <begin position="242"/>
        <end position="262"/>
    </location>
</feature>
<keyword evidence="8" id="KW-1185">Reference proteome</keyword>
<keyword evidence="2 5" id="KW-0812">Transmembrane</keyword>
<comment type="subcellular location">
    <subcellularLocation>
        <location evidence="1">Membrane</location>
        <topology evidence="1">Multi-pass membrane protein</topology>
    </subcellularLocation>
</comment>
<dbReference type="RefSeq" id="WP_261758105.1">
    <property type="nucleotide sequence ID" value="NZ_CP104562.2"/>
</dbReference>
<keyword evidence="4 5" id="KW-0472">Membrane</keyword>
<evidence type="ECO:0000256" key="2">
    <source>
        <dbReference type="ARBA" id="ARBA00022692"/>
    </source>
</evidence>
<dbReference type="InterPro" id="IPR002645">
    <property type="entry name" value="STAS_dom"/>
</dbReference>
<reference evidence="7" key="1">
    <citation type="submission" date="2022-10" db="EMBL/GenBank/DDBJ databases">
        <title>Characterization and whole genome sequencing of a new Roseateles species, isolated from fresh water.</title>
        <authorList>
            <person name="Guliayeva D.Y."/>
            <person name="Akhremchuk A.E."/>
            <person name="Sikolenko M.A."/>
            <person name="Valentovich L.N."/>
            <person name="Sidarenka A.V."/>
        </authorList>
    </citation>
    <scope>NUCLEOTIDE SEQUENCE</scope>
    <source>
        <strain evidence="7">BIM B-1768</strain>
    </source>
</reference>
<feature type="transmembrane region" description="Helical" evidence="5">
    <location>
        <begin position="171"/>
        <end position="189"/>
    </location>
</feature>
<evidence type="ECO:0000313" key="8">
    <source>
        <dbReference type="Proteomes" id="UP001064933"/>
    </source>
</evidence>
<dbReference type="Proteomes" id="UP001064933">
    <property type="component" value="Chromosome"/>
</dbReference>
<proteinExistence type="predicted"/>
<evidence type="ECO:0000256" key="3">
    <source>
        <dbReference type="ARBA" id="ARBA00022989"/>
    </source>
</evidence>
<feature type="transmembrane region" description="Helical" evidence="5">
    <location>
        <begin position="323"/>
        <end position="342"/>
    </location>
</feature>
<dbReference type="Pfam" id="PF01740">
    <property type="entry name" value="STAS"/>
    <property type="match status" value="1"/>
</dbReference>
<feature type="transmembrane region" description="Helical" evidence="5">
    <location>
        <begin position="60"/>
        <end position="84"/>
    </location>
</feature>
<gene>
    <name evidence="7" type="ORF">N4261_25780</name>
</gene>
<dbReference type="CDD" id="cd07042">
    <property type="entry name" value="STAS_SulP_like_sulfate_transporter"/>
    <property type="match status" value="1"/>
</dbReference>
<feature type="transmembrane region" description="Helical" evidence="5">
    <location>
        <begin position="283"/>
        <end position="303"/>
    </location>
</feature>
<feature type="domain" description="STAS" evidence="6">
    <location>
        <begin position="431"/>
        <end position="524"/>
    </location>
</feature>
<evidence type="ECO:0000256" key="1">
    <source>
        <dbReference type="ARBA" id="ARBA00004141"/>
    </source>
</evidence>
<evidence type="ECO:0000256" key="5">
    <source>
        <dbReference type="SAM" id="Phobius"/>
    </source>
</evidence>
<dbReference type="PANTHER" id="PTHR11814">
    <property type="entry name" value="SULFATE TRANSPORTER"/>
    <property type="match status" value="1"/>
</dbReference>
<dbReference type="PROSITE" id="PS01130">
    <property type="entry name" value="SLC26A"/>
    <property type="match status" value="1"/>
</dbReference>
<feature type="transmembrane region" description="Helical" evidence="5">
    <location>
        <begin position="377"/>
        <end position="407"/>
    </location>
</feature>
<feature type="transmembrane region" description="Helical" evidence="5">
    <location>
        <begin position="347"/>
        <end position="365"/>
    </location>
</feature>
<dbReference type="InterPro" id="IPR001902">
    <property type="entry name" value="SLC26A/SulP_fam"/>
</dbReference>
<dbReference type="InterPro" id="IPR018045">
    <property type="entry name" value="S04_transporter_CS"/>
</dbReference>
<evidence type="ECO:0000313" key="7">
    <source>
        <dbReference type="EMBL" id="UXH78318.1"/>
    </source>
</evidence>
<dbReference type="EMBL" id="CP104562">
    <property type="protein sequence ID" value="UXH78318.1"/>
    <property type="molecule type" value="Genomic_DNA"/>
</dbReference>